<dbReference type="AlphaFoldDB" id="A0A4P2VCT4"/>
<protein>
    <submittedName>
        <fullName evidence="1">Uncharacterized protein</fullName>
    </submittedName>
</protein>
<accession>A0A4P2VCT4</accession>
<organism evidence="1 2">
    <name type="scientific">Conexivisphaera calida</name>
    <dbReference type="NCBI Taxonomy" id="1874277"/>
    <lineage>
        <taxon>Archaea</taxon>
        <taxon>Nitrososphaerota</taxon>
        <taxon>Conexivisphaeria</taxon>
        <taxon>Conexivisphaerales</taxon>
        <taxon>Conexivisphaeraceae</taxon>
        <taxon>Conexivisphaera</taxon>
    </lineage>
</organism>
<evidence type="ECO:0000313" key="1">
    <source>
        <dbReference type="EMBL" id="BBE42399.1"/>
    </source>
</evidence>
<sequence>MALELYITLGLPALKRGLVSMIETIHRGDGDEEAHIVY</sequence>
<gene>
    <name evidence="1" type="ORF">NAS2_1010</name>
</gene>
<keyword evidence="2" id="KW-1185">Reference proteome</keyword>
<dbReference type="EMBL" id="AP018732">
    <property type="protein sequence ID" value="BBE42399.1"/>
    <property type="molecule type" value="Genomic_DNA"/>
</dbReference>
<dbReference type="Proteomes" id="UP000509448">
    <property type="component" value="Chromosome"/>
</dbReference>
<dbReference type="KEGG" id="ccai:NAS2_1010"/>
<name>A0A4P2VCT4_9ARCH</name>
<proteinExistence type="predicted"/>
<evidence type="ECO:0000313" key="2">
    <source>
        <dbReference type="Proteomes" id="UP000509448"/>
    </source>
</evidence>
<reference evidence="1 2" key="1">
    <citation type="journal article" date="2019" name="ISME J.">
        <title>Isolation and characterization of a thermophilic sulfur- and iron-reducing thaumarchaeote from a terrestrial acidic hot spring.</title>
        <authorList>
            <person name="Kato S."/>
            <person name="Itoh T."/>
            <person name="Yuki M."/>
            <person name="Nagamori M."/>
            <person name="Ohnishi M."/>
            <person name="Uematsu K."/>
            <person name="Suzuki K."/>
            <person name="Takashina T."/>
            <person name="Ohkuma M."/>
        </authorList>
    </citation>
    <scope>NUCLEOTIDE SEQUENCE [LARGE SCALE GENOMIC DNA]</scope>
    <source>
        <strain evidence="1 2">NAS-02</strain>
    </source>
</reference>